<feature type="compositionally biased region" description="Polar residues" evidence="1">
    <location>
        <begin position="194"/>
        <end position="208"/>
    </location>
</feature>
<dbReference type="GO" id="GO:0016301">
    <property type="term" value="F:kinase activity"/>
    <property type="evidence" value="ECO:0007669"/>
    <property type="project" value="UniProtKB-KW"/>
</dbReference>
<comment type="caution">
    <text evidence="2">The sequence shown here is derived from an EMBL/GenBank/DDBJ whole genome shotgun (WGS) entry which is preliminary data.</text>
</comment>
<evidence type="ECO:0000313" key="2">
    <source>
        <dbReference type="EMBL" id="KAJ3113947.1"/>
    </source>
</evidence>
<gene>
    <name evidence="2" type="primary">KIN1</name>
    <name evidence="2" type="ORF">HK100_001841</name>
</gene>
<sequence>LPFRDSNVKELYKKITSASFELPVCIGKESGSLICSMLKADPLERAKIDDIKSHIWVNVGYESPPDSFVPPRPQPVEPLSKITINTMRLYGFDEDLAKKAILSSTTSPAFLLYCLIKEHDAAELKSSKVKPAIENLTATKSTLEVPSRNASVRRRKSIAAIGTHSQNANIRVVTTDTSTFVDTKETTSLFVPQTSSSGLTASSLNPHKSNLKSRKSISGAPPSASILKKEGNILVPKLSINSQETDTNSGETSPLPSVTQLNLPVVKERHRSLSFRKHEKKLPLSQAEEIKPITTVYTLGSHSEFDPSLKKQQQPNTLSIADKITNALTKIINRPRSRRGSFSPEGSFNMISAVPRVSKNIYGVDTTSSKKPENIVKELNRVFELNGVASNWTAFKVQCAAPGLVFDIEL</sequence>
<evidence type="ECO:0000256" key="1">
    <source>
        <dbReference type="SAM" id="MobiDB-lite"/>
    </source>
</evidence>
<feature type="region of interest" description="Disordered" evidence="1">
    <location>
        <begin position="194"/>
        <end position="224"/>
    </location>
</feature>
<protein>
    <submittedName>
        <fullName evidence="2">Serine/threonine-protein kinase KIN2</fullName>
    </submittedName>
</protein>
<evidence type="ECO:0000313" key="3">
    <source>
        <dbReference type="Proteomes" id="UP001211907"/>
    </source>
</evidence>
<organism evidence="2 3">
    <name type="scientific">Physocladia obscura</name>
    <dbReference type="NCBI Taxonomy" id="109957"/>
    <lineage>
        <taxon>Eukaryota</taxon>
        <taxon>Fungi</taxon>
        <taxon>Fungi incertae sedis</taxon>
        <taxon>Chytridiomycota</taxon>
        <taxon>Chytridiomycota incertae sedis</taxon>
        <taxon>Chytridiomycetes</taxon>
        <taxon>Chytridiales</taxon>
        <taxon>Chytriomycetaceae</taxon>
        <taxon>Physocladia</taxon>
    </lineage>
</organism>
<dbReference type="Gene3D" id="1.10.510.10">
    <property type="entry name" value="Transferase(Phosphotransferase) domain 1"/>
    <property type="match status" value="1"/>
</dbReference>
<keyword evidence="3" id="KW-1185">Reference proteome</keyword>
<reference evidence="2" key="1">
    <citation type="submission" date="2020-05" db="EMBL/GenBank/DDBJ databases">
        <title>Phylogenomic resolution of chytrid fungi.</title>
        <authorList>
            <person name="Stajich J.E."/>
            <person name="Amses K."/>
            <person name="Simmons R."/>
            <person name="Seto K."/>
            <person name="Myers J."/>
            <person name="Bonds A."/>
            <person name="Quandt C.A."/>
            <person name="Barry K."/>
            <person name="Liu P."/>
            <person name="Grigoriev I."/>
            <person name="Longcore J.E."/>
            <person name="James T.Y."/>
        </authorList>
    </citation>
    <scope>NUCLEOTIDE SEQUENCE</scope>
    <source>
        <strain evidence="2">JEL0513</strain>
    </source>
</reference>
<dbReference type="AlphaFoldDB" id="A0AAD5SWA8"/>
<keyword evidence="2" id="KW-0808">Transferase</keyword>
<feature type="non-terminal residue" evidence="2">
    <location>
        <position position="410"/>
    </location>
</feature>
<accession>A0AAD5SWA8</accession>
<dbReference type="Proteomes" id="UP001211907">
    <property type="component" value="Unassembled WGS sequence"/>
</dbReference>
<keyword evidence="2" id="KW-0418">Kinase</keyword>
<dbReference type="SUPFAM" id="SSF56112">
    <property type="entry name" value="Protein kinase-like (PK-like)"/>
    <property type="match status" value="1"/>
</dbReference>
<proteinExistence type="predicted"/>
<dbReference type="EMBL" id="JADGJH010001408">
    <property type="protein sequence ID" value="KAJ3113947.1"/>
    <property type="molecule type" value="Genomic_DNA"/>
</dbReference>
<name>A0AAD5SWA8_9FUNG</name>
<dbReference type="InterPro" id="IPR011009">
    <property type="entry name" value="Kinase-like_dom_sf"/>
</dbReference>